<dbReference type="InterPro" id="IPR036390">
    <property type="entry name" value="WH_DNA-bd_sf"/>
</dbReference>
<evidence type="ECO:0008006" key="4">
    <source>
        <dbReference type="Google" id="ProtNLM"/>
    </source>
</evidence>
<dbReference type="Pfam" id="PF13672">
    <property type="entry name" value="PP2C_2"/>
    <property type="match status" value="1"/>
</dbReference>
<dbReference type="PANTHER" id="PTHR21586:SF1">
    <property type="entry name" value="PROTEIN PHOSPHATASE 2C-RELATED PROTEIN"/>
    <property type="match status" value="1"/>
</dbReference>
<dbReference type="PROSITE" id="PS51746">
    <property type="entry name" value="PPM_2"/>
    <property type="match status" value="1"/>
</dbReference>
<dbReference type="InterPro" id="IPR036457">
    <property type="entry name" value="PPM-type-like_dom_sf"/>
</dbReference>
<dbReference type="EMBL" id="GIBP01001131">
    <property type="protein sequence ID" value="NDV30100.1"/>
    <property type="molecule type" value="Transcribed_RNA"/>
</dbReference>
<evidence type="ECO:0000313" key="3">
    <source>
        <dbReference type="EMBL" id="NDV30100.1"/>
    </source>
</evidence>
<dbReference type="SUPFAM" id="SSF51206">
    <property type="entry name" value="cAMP-binding domain-like"/>
    <property type="match status" value="1"/>
</dbReference>
<dbReference type="Gene3D" id="3.60.40.10">
    <property type="entry name" value="PPM-type phosphatase domain"/>
    <property type="match status" value="1"/>
</dbReference>
<dbReference type="InterPro" id="IPR014710">
    <property type="entry name" value="RmlC-like_jellyroll"/>
</dbReference>
<reference evidence="3" key="1">
    <citation type="journal article" date="2020" name="J. Eukaryot. Microbiol.">
        <title>De novo Sequencing, Assembly and Annotation of the Transcriptome for the Free-Living Testate Amoeba Arcella intermedia.</title>
        <authorList>
            <person name="Ribeiro G.M."/>
            <person name="Porfirio-Sousa A.L."/>
            <person name="Maurer-Alcala X.X."/>
            <person name="Katz L.A."/>
            <person name="Lahr D.J.G."/>
        </authorList>
    </citation>
    <scope>NUCLEOTIDE SEQUENCE</scope>
</reference>
<dbReference type="PANTHER" id="PTHR21586">
    <property type="entry name" value="TIPA"/>
    <property type="match status" value="1"/>
</dbReference>
<evidence type="ECO:0000259" key="2">
    <source>
        <dbReference type="PROSITE" id="PS51746"/>
    </source>
</evidence>
<dbReference type="SMART" id="SM00332">
    <property type="entry name" value="PP2Cc"/>
    <property type="match status" value="1"/>
</dbReference>
<feature type="domain" description="Cyclic nucleotide-binding" evidence="1">
    <location>
        <begin position="529"/>
        <end position="642"/>
    </location>
</feature>
<dbReference type="GO" id="GO:0007154">
    <property type="term" value="P:cell communication"/>
    <property type="evidence" value="ECO:0007669"/>
    <property type="project" value="UniProtKB-ARBA"/>
</dbReference>
<feature type="domain" description="PPM-type phosphatase" evidence="2">
    <location>
        <begin position="103"/>
        <end position="422"/>
    </location>
</feature>
<dbReference type="InterPro" id="IPR018490">
    <property type="entry name" value="cNMP-bd_dom_sf"/>
</dbReference>
<evidence type="ECO:0000259" key="1">
    <source>
        <dbReference type="PROSITE" id="PS50042"/>
    </source>
</evidence>
<dbReference type="Gene3D" id="2.60.120.10">
    <property type="entry name" value="Jelly Rolls"/>
    <property type="match status" value="1"/>
</dbReference>
<dbReference type="InterPro" id="IPR053287">
    <property type="entry name" value="PP2C-like_domain"/>
</dbReference>
<sequence>MFSSYNDCTEAGDIIEQLSAKNEHDDTDVGESPRRIDSFIQQKMLASNLDTTIPNMELCESKSSPAFRISGPSGDEDPPSKIETDVCAISVSTYPRLSSQTPEGTVIVQQGRQGDPICDQFCLERYQNRTIFAIADGCNWGQKVKTAARIASQTFVEFNKKSIFEAENTQAVLRSFMQSFVYAHHRIIEGHEDSWWECGTTTLLGGSILELPEAHKWAFLCLAVGDCKAYHVSVTNGVLSVSNVTEGARTGTGALDARDCGGRLGPHKKGNPDLRNLATFFKVVDEGDFIVVSSDGVYDNLDPQSLGVELSETGIPGTEGKSWVDLTDSPSDQPLVQLIEEYKSNYTLELLKKLFMQIPEESGVPLKDITPQHIAQKLITYSQDTTKNIRDFMEQNPNNAQPPDSKNYPGKVDHATCVVMKVGKTNFRQHEADLRDLVVRLRHPTYGLTKEVEGTQKEVFKGRDLVRWIGKDPGYSEIPLDFGQALLNLNYICPVTSNDSFIFETFDSNQLYQFKVSVPIMTHQDWKIILQGTTRRTYRKGDIIIQEGTDQQQIYQITFGTCHIEKKVIDKNNKVKVLHLGTIGAPQTMGEVSILHGSKASASVIAASNEVEVMILDRHFIKIMFVRYPYMAGRFYHYLASVLARRLSFHESGTTDN</sequence>
<dbReference type="InterPro" id="IPR001932">
    <property type="entry name" value="PPM-type_phosphatase-like_dom"/>
</dbReference>
<accession>A0A6B2KZC5</accession>
<dbReference type="AlphaFoldDB" id="A0A6B2KZC5"/>
<dbReference type="CDD" id="cd00038">
    <property type="entry name" value="CAP_ED"/>
    <property type="match status" value="1"/>
</dbReference>
<dbReference type="InterPro" id="IPR000595">
    <property type="entry name" value="cNMP-bd_dom"/>
</dbReference>
<dbReference type="PROSITE" id="PS50042">
    <property type="entry name" value="CNMP_BINDING_3"/>
    <property type="match status" value="1"/>
</dbReference>
<protein>
    <recommendedName>
        <fullName evidence="4">Cyclic nucleotide-binding domain-containing protein</fullName>
    </recommendedName>
</protein>
<dbReference type="SUPFAM" id="SSF46785">
    <property type="entry name" value="Winged helix' DNA-binding domain"/>
    <property type="match status" value="1"/>
</dbReference>
<proteinExistence type="predicted"/>
<organism evidence="3">
    <name type="scientific">Arcella intermedia</name>
    <dbReference type="NCBI Taxonomy" id="1963864"/>
    <lineage>
        <taxon>Eukaryota</taxon>
        <taxon>Amoebozoa</taxon>
        <taxon>Tubulinea</taxon>
        <taxon>Elardia</taxon>
        <taxon>Arcellinida</taxon>
        <taxon>Sphaerothecina</taxon>
        <taxon>Arcellidae</taxon>
        <taxon>Arcella</taxon>
    </lineage>
</organism>
<dbReference type="CDD" id="cd04371">
    <property type="entry name" value="DEP"/>
    <property type="match status" value="1"/>
</dbReference>
<dbReference type="SUPFAM" id="SSF81606">
    <property type="entry name" value="PP2C-like"/>
    <property type="match status" value="1"/>
</dbReference>
<dbReference type="GO" id="GO:0023052">
    <property type="term" value="P:signaling"/>
    <property type="evidence" value="ECO:0007669"/>
    <property type="project" value="UniProtKB-ARBA"/>
</dbReference>
<name>A0A6B2KZC5_9EUKA</name>
<dbReference type="Pfam" id="PF00027">
    <property type="entry name" value="cNMP_binding"/>
    <property type="match status" value="1"/>
</dbReference>